<keyword evidence="2" id="KW-0378">Hydrolase</keyword>
<evidence type="ECO:0000259" key="3">
    <source>
        <dbReference type="PROSITE" id="PS51462"/>
    </source>
</evidence>
<dbReference type="EMBL" id="JBHUIO010000008">
    <property type="protein sequence ID" value="MFD2170879.1"/>
    <property type="molecule type" value="Genomic_DNA"/>
</dbReference>
<dbReference type="InterPro" id="IPR015797">
    <property type="entry name" value="NUDIX_hydrolase-like_dom_sf"/>
</dbReference>
<dbReference type="PROSITE" id="PS51462">
    <property type="entry name" value="NUDIX"/>
    <property type="match status" value="1"/>
</dbReference>
<keyword evidence="5" id="KW-1185">Reference proteome</keyword>
<dbReference type="SUPFAM" id="SSF55811">
    <property type="entry name" value="Nudix"/>
    <property type="match status" value="1"/>
</dbReference>
<protein>
    <submittedName>
        <fullName evidence="4">NUDIX domain-containing protein</fullName>
    </submittedName>
</protein>
<dbReference type="PANTHER" id="PTHR43046:SF16">
    <property type="entry name" value="ADP-RIBOSE PYROPHOSPHATASE YJHB-RELATED"/>
    <property type="match status" value="1"/>
</dbReference>
<dbReference type="RefSeq" id="WP_386047243.1">
    <property type="nucleotide sequence ID" value="NZ_JBHUIO010000008.1"/>
</dbReference>
<sequence length="165" mass="18870">MSVSWAESYVGQLREKVGHIQLIVPSIRAILRNERGEILFIDRRGENSWGMPAGSIELNESITDCLKREVFEETGLIVEHATPISLYSGAEHVQTNHFGDAYQMFEFVFLVEQWSGEIVTETDETTDAKFFPPDQLPPIDDAYWLQHTIDVLKDLKNFRGSLILK</sequence>
<comment type="caution">
    <text evidence="4">The sequence shown here is derived from an EMBL/GenBank/DDBJ whole genome shotgun (WGS) entry which is preliminary data.</text>
</comment>
<comment type="cofactor">
    <cofactor evidence="1">
        <name>Mg(2+)</name>
        <dbReference type="ChEBI" id="CHEBI:18420"/>
    </cofactor>
</comment>
<dbReference type="Proteomes" id="UP001597343">
    <property type="component" value="Unassembled WGS sequence"/>
</dbReference>
<evidence type="ECO:0000256" key="1">
    <source>
        <dbReference type="ARBA" id="ARBA00001946"/>
    </source>
</evidence>
<dbReference type="Pfam" id="PF00293">
    <property type="entry name" value="NUDIX"/>
    <property type="match status" value="1"/>
</dbReference>
<evidence type="ECO:0000313" key="5">
    <source>
        <dbReference type="Proteomes" id="UP001597343"/>
    </source>
</evidence>
<dbReference type="InterPro" id="IPR000086">
    <property type="entry name" value="NUDIX_hydrolase_dom"/>
</dbReference>
<accession>A0ABW4ZZU3</accession>
<dbReference type="Gene3D" id="3.90.79.10">
    <property type="entry name" value="Nucleoside Triphosphate Pyrophosphohydrolase"/>
    <property type="match status" value="1"/>
</dbReference>
<reference evidence="5" key="1">
    <citation type="journal article" date="2019" name="Int. J. Syst. Evol. Microbiol.">
        <title>The Global Catalogue of Microorganisms (GCM) 10K type strain sequencing project: providing services to taxonomists for standard genome sequencing and annotation.</title>
        <authorList>
            <consortium name="The Broad Institute Genomics Platform"/>
            <consortium name="The Broad Institute Genome Sequencing Center for Infectious Disease"/>
            <person name="Wu L."/>
            <person name="Ma J."/>
        </authorList>
    </citation>
    <scope>NUCLEOTIDE SEQUENCE [LARGE SCALE GENOMIC DNA]</scope>
    <source>
        <strain evidence="5">CGMCC 1.13574</strain>
    </source>
</reference>
<dbReference type="PROSITE" id="PS00893">
    <property type="entry name" value="NUDIX_BOX"/>
    <property type="match status" value="1"/>
</dbReference>
<evidence type="ECO:0000313" key="4">
    <source>
        <dbReference type="EMBL" id="MFD2170879.1"/>
    </source>
</evidence>
<organism evidence="4 5">
    <name type="scientific">Tumebacillus lipolyticus</name>
    <dbReference type="NCBI Taxonomy" id="1280370"/>
    <lineage>
        <taxon>Bacteria</taxon>
        <taxon>Bacillati</taxon>
        <taxon>Bacillota</taxon>
        <taxon>Bacilli</taxon>
        <taxon>Bacillales</taxon>
        <taxon>Alicyclobacillaceae</taxon>
        <taxon>Tumebacillus</taxon>
    </lineage>
</organism>
<feature type="domain" description="Nudix hydrolase" evidence="3">
    <location>
        <begin position="22"/>
        <end position="153"/>
    </location>
</feature>
<proteinExistence type="predicted"/>
<dbReference type="PANTHER" id="PTHR43046">
    <property type="entry name" value="GDP-MANNOSE MANNOSYL HYDROLASE"/>
    <property type="match status" value="1"/>
</dbReference>
<dbReference type="InterPro" id="IPR020084">
    <property type="entry name" value="NUDIX_hydrolase_CS"/>
</dbReference>
<gene>
    <name evidence="4" type="ORF">ACFSOY_12885</name>
</gene>
<evidence type="ECO:0000256" key="2">
    <source>
        <dbReference type="ARBA" id="ARBA00022801"/>
    </source>
</evidence>
<name>A0ABW4ZZU3_9BACL</name>